<feature type="compositionally biased region" description="Basic and acidic residues" evidence="1">
    <location>
        <begin position="137"/>
        <end position="155"/>
    </location>
</feature>
<dbReference type="Proteomes" id="UP001152049">
    <property type="component" value="Unassembled WGS sequence"/>
</dbReference>
<reference evidence="2" key="1">
    <citation type="submission" date="2022-09" db="EMBL/GenBank/DDBJ databases">
        <title>Fusarium specimens isolated from Avocado Roots.</title>
        <authorList>
            <person name="Stajich J."/>
            <person name="Roper C."/>
            <person name="Heimlech-Rivalta G."/>
        </authorList>
    </citation>
    <scope>NUCLEOTIDE SEQUENCE</scope>
    <source>
        <strain evidence="2">CF00136</strain>
    </source>
</reference>
<dbReference type="OrthoDB" id="194358at2759"/>
<evidence type="ECO:0000313" key="2">
    <source>
        <dbReference type="EMBL" id="KAJ4251988.1"/>
    </source>
</evidence>
<organism evidence="2 3">
    <name type="scientific">Fusarium torreyae</name>
    <dbReference type="NCBI Taxonomy" id="1237075"/>
    <lineage>
        <taxon>Eukaryota</taxon>
        <taxon>Fungi</taxon>
        <taxon>Dikarya</taxon>
        <taxon>Ascomycota</taxon>
        <taxon>Pezizomycotina</taxon>
        <taxon>Sordariomycetes</taxon>
        <taxon>Hypocreomycetidae</taxon>
        <taxon>Hypocreales</taxon>
        <taxon>Nectriaceae</taxon>
        <taxon>Fusarium</taxon>
    </lineage>
</organism>
<comment type="caution">
    <text evidence="2">The sequence shown here is derived from an EMBL/GenBank/DDBJ whole genome shotgun (WGS) entry which is preliminary data.</text>
</comment>
<dbReference type="EMBL" id="JAOQAZ010000027">
    <property type="protein sequence ID" value="KAJ4251988.1"/>
    <property type="molecule type" value="Genomic_DNA"/>
</dbReference>
<proteinExistence type="predicted"/>
<accession>A0A9W8RU60</accession>
<gene>
    <name evidence="2" type="ORF">NW762_011289</name>
</gene>
<feature type="region of interest" description="Disordered" evidence="1">
    <location>
        <begin position="133"/>
        <end position="155"/>
    </location>
</feature>
<name>A0A9W8RU60_9HYPO</name>
<evidence type="ECO:0000313" key="3">
    <source>
        <dbReference type="Proteomes" id="UP001152049"/>
    </source>
</evidence>
<protein>
    <submittedName>
        <fullName evidence="2">Uncharacterized protein</fullName>
    </submittedName>
</protein>
<keyword evidence="3" id="KW-1185">Reference proteome</keyword>
<dbReference type="AlphaFoldDB" id="A0A9W8RU60"/>
<evidence type="ECO:0000256" key="1">
    <source>
        <dbReference type="SAM" id="MobiDB-lite"/>
    </source>
</evidence>
<sequence>MAENYVTADVLQKEVSTVSNALQGVIEKVMTFLSQPGAVSWKIPGIVPDKIGQDGDLIIREHVPSVGLDWSFNVRSGRLPEYRSPDGLRTSLQFHLRRKGQASRSLSGSTLPPWELLGGEYLAAVISLSIPANSRENGPKRECVPSKENPKRPAN</sequence>